<dbReference type="GO" id="GO:0008714">
    <property type="term" value="F:AMP nucleosidase activity"/>
    <property type="evidence" value="ECO:0007669"/>
    <property type="project" value="UniProtKB-EC"/>
</dbReference>
<dbReference type="InterPro" id="IPR052341">
    <property type="entry name" value="LOG_family_nucleotidases"/>
</dbReference>
<reference evidence="3 4" key="1">
    <citation type="submission" date="2019-06" db="EMBL/GenBank/DDBJ databases">
        <title>Genomic insights into carbon and energy metabolism of Deferribacter autotrophicus revealed new metabolic traits in the phylum Deferribacteres.</title>
        <authorList>
            <person name="Slobodkin A.I."/>
            <person name="Slobodkina G.B."/>
            <person name="Allioux M."/>
            <person name="Alain K."/>
            <person name="Jebbar M."/>
            <person name="Shadrin V."/>
            <person name="Kublanov I.V."/>
            <person name="Toshchakov S.V."/>
            <person name="Bonch-Osmolovskaya E.A."/>
        </authorList>
    </citation>
    <scope>NUCLEOTIDE SEQUENCE [LARGE SCALE GENOMIC DNA]</scope>
    <source>
        <strain evidence="3 4">SL50</strain>
    </source>
</reference>
<dbReference type="PANTHER" id="PTHR43393:SF2">
    <property type="entry name" value="CYTOKININ RIBOSIDE 5'-MONOPHOSPHATE PHOSPHORIBOHYDROLASE"/>
    <property type="match status" value="1"/>
</dbReference>
<dbReference type="AlphaFoldDB" id="A0A5A8F4N6"/>
<evidence type="ECO:0000313" key="4">
    <source>
        <dbReference type="Proteomes" id="UP000322876"/>
    </source>
</evidence>
<dbReference type="RefSeq" id="WP_149266376.1">
    <property type="nucleotide sequence ID" value="NZ_VFJB01000005.1"/>
</dbReference>
<dbReference type="OrthoDB" id="9801098at2"/>
<dbReference type="EC" id="3.2.2.n1" evidence="2"/>
<evidence type="ECO:0000256" key="1">
    <source>
        <dbReference type="ARBA" id="ARBA00000274"/>
    </source>
</evidence>
<organism evidence="3 4">
    <name type="scientific">Deferribacter autotrophicus</name>
    <dbReference type="NCBI Taxonomy" id="500465"/>
    <lineage>
        <taxon>Bacteria</taxon>
        <taxon>Pseudomonadati</taxon>
        <taxon>Deferribacterota</taxon>
        <taxon>Deferribacteres</taxon>
        <taxon>Deferribacterales</taxon>
        <taxon>Deferribacteraceae</taxon>
        <taxon>Deferribacter</taxon>
    </lineage>
</organism>
<dbReference type="GO" id="GO:0005829">
    <property type="term" value="C:cytosol"/>
    <property type="evidence" value="ECO:0007669"/>
    <property type="project" value="TreeGrafter"/>
</dbReference>
<evidence type="ECO:0000256" key="2">
    <source>
        <dbReference type="RuleBase" id="RU363015"/>
    </source>
</evidence>
<dbReference type="GO" id="GO:0009691">
    <property type="term" value="P:cytokinin biosynthetic process"/>
    <property type="evidence" value="ECO:0007669"/>
    <property type="project" value="UniProtKB-UniRule"/>
</dbReference>
<dbReference type="NCBIfam" id="TIGR00730">
    <property type="entry name" value="Rossman fold protein, TIGR00730 family"/>
    <property type="match status" value="1"/>
</dbReference>
<keyword evidence="2" id="KW-0378">Hydrolase</keyword>
<keyword evidence="2" id="KW-0203">Cytokinin biosynthesis</keyword>
<dbReference type="SUPFAM" id="SSF102405">
    <property type="entry name" value="MCP/YpsA-like"/>
    <property type="match status" value="1"/>
</dbReference>
<dbReference type="PANTHER" id="PTHR43393">
    <property type="entry name" value="CYTOKININ RIBOSIDE 5'-MONOPHOSPHATE PHOSPHORIBOHYDROLASE"/>
    <property type="match status" value="1"/>
</dbReference>
<comment type="catalytic activity">
    <reaction evidence="1">
        <text>AMP + H2O = D-ribose 5-phosphate + adenine</text>
        <dbReference type="Rhea" id="RHEA:20129"/>
        <dbReference type="ChEBI" id="CHEBI:15377"/>
        <dbReference type="ChEBI" id="CHEBI:16708"/>
        <dbReference type="ChEBI" id="CHEBI:78346"/>
        <dbReference type="ChEBI" id="CHEBI:456215"/>
        <dbReference type="EC" id="3.2.2.4"/>
    </reaction>
</comment>
<dbReference type="InterPro" id="IPR031100">
    <property type="entry name" value="LOG_fam"/>
</dbReference>
<name>A0A5A8F4N6_9BACT</name>
<dbReference type="Proteomes" id="UP000322876">
    <property type="component" value="Unassembled WGS sequence"/>
</dbReference>
<dbReference type="Pfam" id="PF03641">
    <property type="entry name" value="Lysine_decarbox"/>
    <property type="match status" value="1"/>
</dbReference>
<gene>
    <name evidence="3" type="ORF">FHQ18_06570</name>
</gene>
<protein>
    <recommendedName>
        <fullName evidence="2">Cytokinin riboside 5'-monophosphate phosphoribohydrolase</fullName>
        <ecNumber evidence="2">3.2.2.n1</ecNumber>
    </recommendedName>
</protein>
<proteinExistence type="inferred from homology"/>
<dbReference type="FunFam" id="3.40.50.450:FF:000011">
    <property type="entry name" value="TIGR00730 family Rossman fold protein"/>
    <property type="match status" value="1"/>
</dbReference>
<dbReference type="Gene3D" id="3.40.50.450">
    <property type="match status" value="1"/>
</dbReference>
<comment type="similarity">
    <text evidence="2">Belongs to the LOG family.</text>
</comment>
<sequence>MNDKNNSNNIRKRQYLIDEIKVGDTWRIFKILSEFVEGFERLSGVEPAVSIFGSARVKEDHRDYRRARELGRLLAKEGISVVTGGGPGIMEAANRGAAEAGGRSIGLNIELPFEQKPNPYAKKVITFNYFFVRKVMLVKYASAFVIFPGGFGTMDEFFEALTLIQTRKILPFPLILMDSDYWSGLLDWIKNRVLVEGFVSEKDIDLIQVKDDVHEVVDTIKTFLSMF</sequence>
<dbReference type="EMBL" id="VFJB01000005">
    <property type="protein sequence ID" value="KAA0258055.1"/>
    <property type="molecule type" value="Genomic_DNA"/>
</dbReference>
<accession>A0A5A8F4N6</accession>
<dbReference type="InterPro" id="IPR005269">
    <property type="entry name" value="LOG"/>
</dbReference>
<evidence type="ECO:0000313" key="3">
    <source>
        <dbReference type="EMBL" id="KAA0258055.1"/>
    </source>
</evidence>
<keyword evidence="4" id="KW-1185">Reference proteome</keyword>
<comment type="caution">
    <text evidence="3">The sequence shown here is derived from an EMBL/GenBank/DDBJ whole genome shotgun (WGS) entry which is preliminary data.</text>
</comment>